<gene>
    <name evidence="1" type="ORF">SMUL_1753</name>
</gene>
<name>A0AA86DYB5_SULMK</name>
<dbReference type="AlphaFoldDB" id="A0AA86DYB5"/>
<organism evidence="1 2">
    <name type="scientific">Sulfurospirillum multivorans (strain DM 12446 / JCM 15788 / NBRC 109480)</name>
    <dbReference type="NCBI Taxonomy" id="1150621"/>
    <lineage>
        <taxon>Bacteria</taxon>
        <taxon>Pseudomonadati</taxon>
        <taxon>Campylobacterota</taxon>
        <taxon>Epsilonproteobacteria</taxon>
        <taxon>Campylobacterales</taxon>
        <taxon>Sulfurospirillaceae</taxon>
        <taxon>Sulfurospirillum</taxon>
    </lineage>
</organism>
<reference evidence="1 2" key="1">
    <citation type="journal article" date="2014" name="Environ. Microbiol.">
        <title>Insights into organohalide respiration and the versatile catabolism of Sulfurospirillum multivorans gained from comparative genomics and physiological studies.</title>
        <authorList>
            <person name="Goris T."/>
            <person name="Schubert T."/>
            <person name="Gadkari J."/>
            <person name="Wubet T."/>
            <person name="Tarkka M."/>
            <person name="Buscot F."/>
            <person name="Adrian L."/>
            <person name="Diekert G."/>
        </authorList>
    </citation>
    <scope>NUCLEOTIDE SEQUENCE [LARGE SCALE GENOMIC DNA]</scope>
    <source>
        <strain evidence="2">DM 12446 / JCM 15788 / NBRC 109480</strain>
    </source>
</reference>
<protein>
    <submittedName>
        <fullName evidence="1">Type-F conjugative transfer system protein, TraW-like</fullName>
    </submittedName>
</protein>
<sequence>MHLSRPLLALTTLSILNIYAFSYTDLGVWGTQYDIEESFEFKEPTTPILSDEKIEQAYSNALKSSQKLPDCSKTADRIMNPTVILDHDINMPKYNVFVKKGTAFNYLEHRKMQRYMIMVNGSDPYQIEFAKHYLPVSDIVIYNGSTEAIDNWSDGHVYIAEESFQKAFKVECLPSVYVQNDNRFNIREYNIKELISGDSNDNK</sequence>
<dbReference type="RefSeq" id="WP_025344879.1">
    <property type="nucleotide sequence ID" value="NZ_CP007201.1"/>
</dbReference>
<proteinExistence type="predicted"/>
<evidence type="ECO:0000313" key="1">
    <source>
        <dbReference type="EMBL" id="AHJ13008.1"/>
    </source>
</evidence>
<dbReference type="Proteomes" id="UP000019322">
    <property type="component" value="Chromosome"/>
</dbReference>
<accession>A0AA86DYB5</accession>
<evidence type="ECO:0000313" key="2">
    <source>
        <dbReference type="Proteomes" id="UP000019322"/>
    </source>
</evidence>
<dbReference type="KEGG" id="smul:SMUL_1753"/>
<dbReference type="EMBL" id="CP007201">
    <property type="protein sequence ID" value="AHJ13008.1"/>
    <property type="molecule type" value="Genomic_DNA"/>
</dbReference>